<reference evidence="2" key="1">
    <citation type="submission" date="2009-12" db="EMBL/GenBank/DDBJ databases">
        <title>Sequence of Clostridiales genomosp. BVAB3 str. UPII9-5.</title>
        <authorList>
            <person name="Madupu R."/>
            <person name="Durkin A.S."/>
            <person name="Torralba M."/>
            <person name="Methe B."/>
            <person name="Sutton G.G."/>
            <person name="Strausberg R.L."/>
            <person name="Nelson K.E."/>
        </authorList>
    </citation>
    <scope>NUCLEOTIDE SEQUENCE [LARGE SCALE GENOMIC DNA]</scope>
    <source>
        <strain evidence="2">UPII9-5</strain>
    </source>
</reference>
<dbReference type="EMBL" id="CP001850">
    <property type="protein sequence ID" value="ADC91328.1"/>
    <property type="molecule type" value="Genomic_DNA"/>
</dbReference>
<name>D3R117_MAGIU</name>
<dbReference type="KEGG" id="clo:HMPREF0868_0550"/>
<protein>
    <submittedName>
        <fullName evidence="1">Uncharacterized protein</fullName>
    </submittedName>
</protein>
<dbReference type="OrthoDB" id="2059841at2"/>
<evidence type="ECO:0000313" key="1">
    <source>
        <dbReference type="EMBL" id="ADC91328.1"/>
    </source>
</evidence>
<dbReference type="STRING" id="699246.HMPREF0868_0550"/>
<dbReference type="HOGENOM" id="CLU_1576606_0_0_9"/>
<gene>
    <name evidence="1" type="ordered locus">HMPREF0868_0550</name>
</gene>
<dbReference type="eggNOG" id="ENOG5033IC2">
    <property type="taxonomic scope" value="Bacteria"/>
</dbReference>
<accession>D3R117</accession>
<dbReference type="Proteomes" id="UP000008234">
    <property type="component" value="Chromosome"/>
</dbReference>
<evidence type="ECO:0000313" key="2">
    <source>
        <dbReference type="Proteomes" id="UP000008234"/>
    </source>
</evidence>
<dbReference type="RefSeq" id="WP_012993738.1">
    <property type="nucleotide sequence ID" value="NC_013895.2"/>
</dbReference>
<dbReference type="AlphaFoldDB" id="D3R117"/>
<sequence>MSEFGLDAKSIDDRAKFETIVRGIVEGNQELLKGLQWRGQNEPVTAYIKGKDVVLVNSKNEFITILKKVLIMRGLRTKECAKFIDFFEEVQKAAGRCNKVFFLDFGECKDIEANGVLLDDLFGWLVPTSKASEFEKQFLKREPLDAWDDYLVWAIPSYEGQTLTVEFEQ</sequence>
<organism evidence="1 2">
    <name type="scientific">Mageeibacillus indolicus (strain UPII9-5)</name>
    <name type="common">Clostridiales genomosp. BVAB3 (strain UPII9-5)</name>
    <dbReference type="NCBI Taxonomy" id="699246"/>
    <lineage>
        <taxon>Bacteria</taxon>
        <taxon>Bacillati</taxon>
        <taxon>Bacillota</taxon>
        <taxon>Clostridia</taxon>
        <taxon>Eubacteriales</taxon>
        <taxon>Oscillospiraceae</taxon>
        <taxon>Mageeibacillus</taxon>
    </lineage>
</organism>
<proteinExistence type="predicted"/>
<keyword evidence="2" id="KW-1185">Reference proteome</keyword>